<dbReference type="GO" id="GO:0016773">
    <property type="term" value="F:phosphotransferase activity, alcohol group as acceptor"/>
    <property type="evidence" value="ECO:0007669"/>
    <property type="project" value="UniProtKB-ARBA"/>
</dbReference>
<dbReference type="HOGENOM" id="CLU_013826_0_0_1"/>
<dbReference type="EMBL" id="JH598325">
    <property type="status" value="NOT_ANNOTATED_CDS"/>
    <property type="molecule type" value="Genomic_DNA"/>
</dbReference>
<dbReference type="InterPro" id="IPR001206">
    <property type="entry name" value="Diacylglycerol_kinase_cat_dom"/>
</dbReference>
<dbReference type="STRING" id="559515.M4B536"/>
<dbReference type="InterPro" id="IPR017438">
    <property type="entry name" value="ATP-NAD_kinase_N"/>
</dbReference>
<name>M4B536_HYAAE</name>
<dbReference type="PROSITE" id="PS50146">
    <property type="entry name" value="DAGK"/>
    <property type="match status" value="1"/>
</dbReference>
<evidence type="ECO:0000256" key="1">
    <source>
        <dbReference type="SAM" id="MobiDB-lite"/>
    </source>
</evidence>
<dbReference type="GO" id="GO:0016020">
    <property type="term" value="C:membrane"/>
    <property type="evidence" value="ECO:0007669"/>
    <property type="project" value="TreeGrafter"/>
</dbReference>
<evidence type="ECO:0000259" key="2">
    <source>
        <dbReference type="PROSITE" id="PS50146"/>
    </source>
</evidence>
<reference evidence="4" key="1">
    <citation type="journal article" date="2010" name="Science">
        <title>Signatures of adaptation to obligate biotrophy in the Hyaloperonospora arabidopsidis genome.</title>
        <authorList>
            <person name="Baxter L."/>
            <person name="Tripathy S."/>
            <person name="Ishaque N."/>
            <person name="Boot N."/>
            <person name="Cabral A."/>
            <person name="Kemen E."/>
            <person name="Thines M."/>
            <person name="Ah-Fong A."/>
            <person name="Anderson R."/>
            <person name="Badejoko W."/>
            <person name="Bittner-Eddy P."/>
            <person name="Boore J.L."/>
            <person name="Chibucos M.C."/>
            <person name="Coates M."/>
            <person name="Dehal P."/>
            <person name="Delehaunty K."/>
            <person name="Dong S."/>
            <person name="Downton P."/>
            <person name="Dumas B."/>
            <person name="Fabro G."/>
            <person name="Fronick C."/>
            <person name="Fuerstenberg S.I."/>
            <person name="Fulton L."/>
            <person name="Gaulin E."/>
            <person name="Govers F."/>
            <person name="Hughes L."/>
            <person name="Humphray S."/>
            <person name="Jiang R.H."/>
            <person name="Judelson H."/>
            <person name="Kamoun S."/>
            <person name="Kyung K."/>
            <person name="Meijer H."/>
            <person name="Minx P."/>
            <person name="Morris P."/>
            <person name="Nelson J."/>
            <person name="Phuntumart V."/>
            <person name="Qutob D."/>
            <person name="Rehmany A."/>
            <person name="Rougon-Cardoso A."/>
            <person name="Ryden P."/>
            <person name="Torto-Alalibo T."/>
            <person name="Studholme D."/>
            <person name="Wang Y."/>
            <person name="Win J."/>
            <person name="Wood J."/>
            <person name="Clifton S.W."/>
            <person name="Rogers J."/>
            <person name="Van den Ackerveken G."/>
            <person name="Jones J.D."/>
            <person name="McDowell J.M."/>
            <person name="Beynon J."/>
            <person name="Tyler B.M."/>
        </authorList>
    </citation>
    <scope>NUCLEOTIDE SEQUENCE [LARGE SCALE GENOMIC DNA]</scope>
    <source>
        <strain evidence="4">Emoy2</strain>
    </source>
</reference>
<feature type="region of interest" description="Disordered" evidence="1">
    <location>
        <begin position="26"/>
        <end position="61"/>
    </location>
</feature>
<dbReference type="PANTHER" id="PTHR12358:SF31">
    <property type="entry name" value="ACYLGLYCEROL KINASE, MITOCHONDRIAL"/>
    <property type="match status" value="1"/>
</dbReference>
<organism evidence="3 4">
    <name type="scientific">Hyaloperonospora arabidopsidis (strain Emoy2)</name>
    <name type="common">Downy mildew agent</name>
    <name type="synonym">Peronospora arabidopsidis</name>
    <dbReference type="NCBI Taxonomy" id="559515"/>
    <lineage>
        <taxon>Eukaryota</taxon>
        <taxon>Sar</taxon>
        <taxon>Stramenopiles</taxon>
        <taxon>Oomycota</taxon>
        <taxon>Peronosporomycetes</taxon>
        <taxon>Peronosporales</taxon>
        <taxon>Peronosporaceae</taxon>
        <taxon>Hyaloperonospora</taxon>
    </lineage>
</organism>
<dbReference type="EnsemblProtists" id="HpaT801386">
    <property type="protein sequence ID" value="HpaP801386"/>
    <property type="gene ID" value="HpaG801386"/>
</dbReference>
<feature type="domain" description="DAGKc" evidence="2">
    <location>
        <begin position="289"/>
        <end position="367"/>
    </location>
</feature>
<dbReference type="InterPro" id="IPR016064">
    <property type="entry name" value="NAD/diacylglycerol_kinase_sf"/>
</dbReference>
<dbReference type="Pfam" id="PF00781">
    <property type="entry name" value="DAGK_cat"/>
    <property type="match status" value="1"/>
</dbReference>
<dbReference type="GO" id="GO:0046512">
    <property type="term" value="P:sphingosine biosynthetic process"/>
    <property type="evidence" value="ECO:0007669"/>
    <property type="project" value="TreeGrafter"/>
</dbReference>
<sequence length="767" mass="86801">MTVLPTRARDDESDPLKTENQLVQAVELQPVHDNEVPVKAKRLSSVTVASSEGEETRHREARGSVLQYVSSHPELLASSENHFRRAVTVAVPTQGLQLKHDTAEREEDRSSESSDKVNSMRHMRSKSWTGDPRRDAALEAIEHRQVRFRFSTAASAREVVREMHSHRLREFPVECVVSAAMEMQVGSVWRKMQVDVDHDGVNCQRVSLFRKKTKAFQIAKDDLLVATLVSENKNWVKVHYMLPGKGKDYRRLLRRYRVVTMRFEDATTAAKLVASVQLFVQWMARVPEKATRRVKVVVNPHSGKRRGRKIWEYWKPLLELADIQCDVEETEYSGHARDIGAAFDLDMKYEAIVFVGGDGTVNEFMNGTPTHASSVYCIIKRKIRPLDVMTCEASNEDGTTRLEFACTGVSYGIGSDIAMESEATRWLGVYRYFYLKVKRGLIAPHKHEAKISYVLSDNTPVNPETGEQILRTYYEIKDDTAVDQHHVELCSTYDDSDPVAKQWTGDAESIFCPASEEKYAGQWQSFTSDLTSAGGSNVYFETKYAHPSDGNIDLIYSRKGNVAQTAEIAVRYLTNTFLNSELVGYYKVKAIVIEPITEKVLNVDGEVFAGAGAFRVEVVPQLLCVLSENPRSKGLSELTADWVSKEMPGAVTEAEFVWKMQVCSLSSRHSDYMCVVQPTNATNVTRWLHHSNASCRPNVVWIRRVGWLSEEKPSVSIILSPVVAATFKNQDLRANKAARTRTDFILTSQLCRFHDEKHSRCQMPWSL</sequence>
<dbReference type="SUPFAM" id="SSF111331">
    <property type="entry name" value="NAD kinase/diacylglycerol kinase-like"/>
    <property type="match status" value="1"/>
</dbReference>
<keyword evidence="4" id="KW-1185">Reference proteome</keyword>
<feature type="region of interest" description="Disordered" evidence="1">
    <location>
        <begin position="94"/>
        <end position="131"/>
    </location>
</feature>
<dbReference type="Gene3D" id="2.60.200.40">
    <property type="match status" value="1"/>
</dbReference>
<dbReference type="AlphaFoldDB" id="M4B536"/>
<dbReference type="OMA" id="DAESIFC"/>
<dbReference type="InterPro" id="IPR050187">
    <property type="entry name" value="Lipid_Phosphate_FormReg"/>
</dbReference>
<dbReference type="InParanoid" id="M4B536"/>
<dbReference type="Proteomes" id="UP000011713">
    <property type="component" value="Unassembled WGS sequence"/>
</dbReference>
<evidence type="ECO:0000313" key="4">
    <source>
        <dbReference type="Proteomes" id="UP000011713"/>
    </source>
</evidence>
<accession>M4B536</accession>
<dbReference type="GO" id="GO:0001727">
    <property type="term" value="F:lipid kinase activity"/>
    <property type="evidence" value="ECO:0007669"/>
    <property type="project" value="TreeGrafter"/>
</dbReference>
<dbReference type="Gene3D" id="3.40.50.10330">
    <property type="entry name" value="Probable inorganic polyphosphate/atp-NAD kinase, domain 1"/>
    <property type="match status" value="1"/>
</dbReference>
<evidence type="ECO:0000313" key="3">
    <source>
        <dbReference type="EnsemblProtists" id="HpaP801386"/>
    </source>
</evidence>
<dbReference type="GO" id="GO:0005737">
    <property type="term" value="C:cytoplasm"/>
    <property type="evidence" value="ECO:0007669"/>
    <property type="project" value="TreeGrafter"/>
</dbReference>
<dbReference type="PANTHER" id="PTHR12358">
    <property type="entry name" value="SPHINGOSINE KINASE"/>
    <property type="match status" value="1"/>
</dbReference>
<feature type="compositionally biased region" description="Basic and acidic residues" evidence="1">
    <location>
        <begin position="98"/>
        <end position="115"/>
    </location>
</feature>
<dbReference type="eggNOG" id="KOG1116">
    <property type="taxonomic scope" value="Eukaryota"/>
</dbReference>
<proteinExistence type="predicted"/>
<dbReference type="VEuPathDB" id="FungiDB:HpaG801386"/>
<reference evidence="3" key="2">
    <citation type="submission" date="2015-06" db="UniProtKB">
        <authorList>
            <consortium name="EnsemblProtists"/>
        </authorList>
    </citation>
    <scope>IDENTIFICATION</scope>
    <source>
        <strain evidence="3">Emoy2</strain>
    </source>
</reference>
<protein>
    <recommendedName>
        <fullName evidence="2">DAGKc domain-containing protein</fullName>
    </recommendedName>
</protein>